<evidence type="ECO:0000313" key="2">
    <source>
        <dbReference type="WBParaSite" id="EN70_9890"/>
    </source>
</evidence>
<organism evidence="1 2">
    <name type="scientific">Loa loa</name>
    <name type="common">Eye worm</name>
    <name type="synonym">Filaria loa</name>
    <dbReference type="NCBI Taxonomy" id="7209"/>
    <lineage>
        <taxon>Eukaryota</taxon>
        <taxon>Metazoa</taxon>
        <taxon>Ecdysozoa</taxon>
        <taxon>Nematoda</taxon>
        <taxon>Chromadorea</taxon>
        <taxon>Rhabditida</taxon>
        <taxon>Spirurina</taxon>
        <taxon>Spiruromorpha</taxon>
        <taxon>Filarioidea</taxon>
        <taxon>Onchocercidae</taxon>
        <taxon>Loa</taxon>
    </lineage>
</organism>
<dbReference type="Proteomes" id="UP000095285">
    <property type="component" value="Unassembled WGS sequence"/>
</dbReference>
<sequence length="141" mass="15823">MTVIPRDTPTQCNCLLSCPLVKILTFQAANNSYFFFLSSPKWDRYNWRNLSRIPRQRQKMITRRGNCSHFSQAGVALLEGSSNSAGVSLHIGIQLNSKYLPRLRKRNLGNVTVPPICSNQIVSSFSDGVACQMITKVDLAF</sequence>
<accession>A0A1I7W5H7</accession>
<evidence type="ECO:0000313" key="1">
    <source>
        <dbReference type="Proteomes" id="UP000095285"/>
    </source>
</evidence>
<reference evidence="1" key="1">
    <citation type="submission" date="2012-04" db="EMBL/GenBank/DDBJ databases">
        <title>The Genome Sequence of Loa loa.</title>
        <authorList>
            <consortium name="The Broad Institute Genome Sequencing Platform"/>
            <consortium name="Broad Institute Genome Sequencing Center for Infectious Disease"/>
            <person name="Nutman T.B."/>
            <person name="Fink D.L."/>
            <person name="Russ C."/>
            <person name="Young S."/>
            <person name="Zeng Q."/>
            <person name="Gargeya S."/>
            <person name="Alvarado L."/>
            <person name="Berlin A."/>
            <person name="Chapman S.B."/>
            <person name="Chen Z."/>
            <person name="Freedman E."/>
            <person name="Gellesch M."/>
            <person name="Goldberg J."/>
            <person name="Griggs A."/>
            <person name="Gujja S."/>
            <person name="Heilman E.R."/>
            <person name="Heiman D."/>
            <person name="Howarth C."/>
            <person name="Mehta T."/>
            <person name="Neiman D."/>
            <person name="Pearson M."/>
            <person name="Roberts A."/>
            <person name="Saif S."/>
            <person name="Shea T."/>
            <person name="Shenoy N."/>
            <person name="Sisk P."/>
            <person name="Stolte C."/>
            <person name="Sykes S."/>
            <person name="White J."/>
            <person name="Yandava C."/>
            <person name="Haas B."/>
            <person name="Henn M.R."/>
            <person name="Nusbaum C."/>
            <person name="Birren B."/>
        </authorList>
    </citation>
    <scope>NUCLEOTIDE SEQUENCE [LARGE SCALE GENOMIC DNA]</scope>
</reference>
<dbReference type="STRING" id="7209.A0A1I7W5H7"/>
<name>A0A1I7W5H7_LOALO</name>
<reference evidence="2" key="2">
    <citation type="submission" date="2016-11" db="UniProtKB">
        <authorList>
            <consortium name="WormBaseParasite"/>
        </authorList>
    </citation>
    <scope>IDENTIFICATION</scope>
</reference>
<dbReference type="WBParaSite" id="EN70_9890">
    <property type="protein sequence ID" value="EN70_9890"/>
    <property type="gene ID" value="EN70_9890"/>
</dbReference>
<protein>
    <submittedName>
        <fullName evidence="2">DUF1326 domain-containing protein</fullName>
    </submittedName>
</protein>
<proteinExistence type="predicted"/>
<dbReference type="AlphaFoldDB" id="A0A1I7W5H7"/>
<keyword evidence="1" id="KW-1185">Reference proteome</keyword>